<dbReference type="Gene3D" id="1.10.10.10">
    <property type="entry name" value="Winged helix-like DNA-binding domain superfamily/Winged helix DNA-binding domain"/>
    <property type="match status" value="1"/>
</dbReference>
<dbReference type="RefSeq" id="WP_189634231.1">
    <property type="nucleotide sequence ID" value="NZ_BMYQ01000007.1"/>
</dbReference>
<organism evidence="6 7">
    <name type="scientific">Gemmobacter lanyuensis</name>
    <dbReference type="NCBI Taxonomy" id="1054497"/>
    <lineage>
        <taxon>Bacteria</taxon>
        <taxon>Pseudomonadati</taxon>
        <taxon>Pseudomonadota</taxon>
        <taxon>Alphaproteobacteria</taxon>
        <taxon>Rhodobacterales</taxon>
        <taxon>Paracoccaceae</taxon>
        <taxon>Gemmobacter</taxon>
    </lineage>
</organism>
<dbReference type="Gene3D" id="3.40.190.10">
    <property type="entry name" value="Periplasmic binding protein-like II"/>
    <property type="match status" value="2"/>
</dbReference>
<evidence type="ECO:0000313" key="7">
    <source>
        <dbReference type="Proteomes" id="UP000628984"/>
    </source>
</evidence>
<dbReference type="PANTHER" id="PTHR30537">
    <property type="entry name" value="HTH-TYPE TRANSCRIPTIONAL REGULATOR"/>
    <property type="match status" value="1"/>
</dbReference>
<keyword evidence="4" id="KW-0804">Transcription</keyword>
<dbReference type="Pfam" id="PF00126">
    <property type="entry name" value="HTH_1"/>
    <property type="match status" value="1"/>
</dbReference>
<evidence type="ECO:0000313" key="6">
    <source>
        <dbReference type="EMBL" id="GGW35624.1"/>
    </source>
</evidence>
<dbReference type="InterPro" id="IPR058163">
    <property type="entry name" value="LysR-type_TF_proteobact-type"/>
</dbReference>
<dbReference type="EMBL" id="BMYQ01000007">
    <property type="protein sequence ID" value="GGW35624.1"/>
    <property type="molecule type" value="Genomic_DNA"/>
</dbReference>
<dbReference type="Proteomes" id="UP000628984">
    <property type="component" value="Unassembled WGS sequence"/>
</dbReference>
<evidence type="ECO:0000256" key="3">
    <source>
        <dbReference type="ARBA" id="ARBA00023125"/>
    </source>
</evidence>
<comment type="similarity">
    <text evidence="1">Belongs to the LysR transcriptional regulatory family.</text>
</comment>
<keyword evidence="2" id="KW-0805">Transcription regulation</keyword>
<evidence type="ECO:0000259" key="5">
    <source>
        <dbReference type="PROSITE" id="PS50931"/>
    </source>
</evidence>
<dbReference type="InterPro" id="IPR036388">
    <property type="entry name" value="WH-like_DNA-bd_sf"/>
</dbReference>
<comment type="caution">
    <text evidence="6">The sequence shown here is derived from an EMBL/GenBank/DDBJ whole genome shotgun (WGS) entry which is preliminary data.</text>
</comment>
<dbReference type="PRINTS" id="PR00039">
    <property type="entry name" value="HTHLYSR"/>
</dbReference>
<evidence type="ECO:0000256" key="4">
    <source>
        <dbReference type="ARBA" id="ARBA00023163"/>
    </source>
</evidence>
<dbReference type="GO" id="GO:0006351">
    <property type="term" value="P:DNA-templated transcription"/>
    <property type="evidence" value="ECO:0007669"/>
    <property type="project" value="TreeGrafter"/>
</dbReference>
<dbReference type="PANTHER" id="PTHR30537:SF26">
    <property type="entry name" value="GLYCINE CLEAVAGE SYSTEM TRANSCRIPTIONAL ACTIVATOR"/>
    <property type="match status" value="1"/>
</dbReference>
<protein>
    <submittedName>
        <fullName evidence="6">LysR family transcriptional regulator</fullName>
    </submittedName>
</protein>
<dbReference type="GO" id="GO:0003700">
    <property type="term" value="F:DNA-binding transcription factor activity"/>
    <property type="evidence" value="ECO:0007669"/>
    <property type="project" value="InterPro"/>
</dbReference>
<dbReference type="SUPFAM" id="SSF53850">
    <property type="entry name" value="Periplasmic binding protein-like II"/>
    <property type="match status" value="1"/>
</dbReference>
<dbReference type="PROSITE" id="PS50931">
    <property type="entry name" value="HTH_LYSR"/>
    <property type="match status" value="1"/>
</dbReference>
<dbReference type="Pfam" id="PF03466">
    <property type="entry name" value="LysR_substrate"/>
    <property type="match status" value="1"/>
</dbReference>
<reference evidence="6" key="1">
    <citation type="journal article" date="2014" name="Int. J. Syst. Evol. Microbiol.">
        <title>Complete genome sequence of Corynebacterium casei LMG S-19264T (=DSM 44701T), isolated from a smear-ripened cheese.</title>
        <authorList>
            <consortium name="US DOE Joint Genome Institute (JGI-PGF)"/>
            <person name="Walter F."/>
            <person name="Albersmeier A."/>
            <person name="Kalinowski J."/>
            <person name="Ruckert C."/>
        </authorList>
    </citation>
    <scope>NUCLEOTIDE SEQUENCE</scope>
    <source>
        <strain evidence="6">KCTC 23714</strain>
    </source>
</reference>
<reference evidence="6" key="2">
    <citation type="submission" date="2020-09" db="EMBL/GenBank/DDBJ databases">
        <authorList>
            <person name="Sun Q."/>
            <person name="Kim S."/>
        </authorList>
    </citation>
    <scope>NUCLEOTIDE SEQUENCE</scope>
    <source>
        <strain evidence="6">KCTC 23714</strain>
    </source>
</reference>
<dbReference type="InterPro" id="IPR005119">
    <property type="entry name" value="LysR_subst-bd"/>
</dbReference>
<evidence type="ECO:0000256" key="1">
    <source>
        <dbReference type="ARBA" id="ARBA00009437"/>
    </source>
</evidence>
<sequence length="295" mass="32498">MRPRRFLPSISQLLAFEAVLRSRSTTAAARDLNLTQSTVSRLVQTLEEQLGCTLFIRQRKRLIPTEAALSYGADITRGLNLIQQASTALLVNPAGGALSLATLPTFGTRWLAPRVGGFLETHPGIALNFATRVPRFDFESEAFDAVIFFGAPDWPGARHQKLFDEQVTACASPAFLERHPIRRAADLDRLPLLQLETRLTAWDQWFAAHGHRATRAGGMMMDQFSMMIQAAIQGLGVALLPDYLARTEVEEGRLCPILTPGVPGTGAYWLAWPEAKDRHGPLVAFRDWIAGQIAG</sequence>
<proteinExistence type="inferred from homology"/>
<dbReference type="InterPro" id="IPR000847">
    <property type="entry name" value="LysR_HTH_N"/>
</dbReference>
<dbReference type="GO" id="GO:0043565">
    <property type="term" value="F:sequence-specific DNA binding"/>
    <property type="evidence" value="ECO:0007669"/>
    <property type="project" value="TreeGrafter"/>
</dbReference>
<feature type="domain" description="HTH lysR-type" evidence="5">
    <location>
        <begin position="8"/>
        <end position="65"/>
    </location>
</feature>
<keyword evidence="3" id="KW-0238">DNA-binding</keyword>
<dbReference type="SUPFAM" id="SSF46785">
    <property type="entry name" value="Winged helix' DNA-binding domain"/>
    <property type="match status" value="1"/>
</dbReference>
<accession>A0A918IW80</accession>
<name>A0A918IW80_9RHOB</name>
<dbReference type="InterPro" id="IPR036390">
    <property type="entry name" value="WH_DNA-bd_sf"/>
</dbReference>
<evidence type="ECO:0000256" key="2">
    <source>
        <dbReference type="ARBA" id="ARBA00023015"/>
    </source>
</evidence>
<gene>
    <name evidence="6" type="ORF">GCM10011452_25250</name>
</gene>
<keyword evidence="7" id="KW-1185">Reference proteome</keyword>
<dbReference type="AlphaFoldDB" id="A0A918IW80"/>